<evidence type="ECO:0000313" key="2">
    <source>
        <dbReference type="EMBL" id="TYP52416.1"/>
    </source>
</evidence>
<dbReference type="CDD" id="cd03794">
    <property type="entry name" value="GT4_WbuB-like"/>
    <property type="match status" value="1"/>
</dbReference>
<dbReference type="InterPro" id="IPR050194">
    <property type="entry name" value="Glycosyltransferase_grp1"/>
</dbReference>
<dbReference type="RefSeq" id="WP_148867482.1">
    <property type="nucleotide sequence ID" value="NZ_VNHO01000019.1"/>
</dbReference>
<gene>
    <name evidence="2" type="ORF">LZ11_01760</name>
</gene>
<evidence type="ECO:0000259" key="1">
    <source>
        <dbReference type="Pfam" id="PF00534"/>
    </source>
</evidence>
<accession>A0A5S5APF5</accession>
<comment type="caution">
    <text evidence="2">The sequence shown here is derived from an EMBL/GenBank/DDBJ whole genome shotgun (WGS) entry which is preliminary data.</text>
</comment>
<dbReference type="EMBL" id="VNHO01000019">
    <property type="protein sequence ID" value="TYP52416.1"/>
    <property type="molecule type" value="Genomic_DNA"/>
</dbReference>
<dbReference type="Pfam" id="PF00534">
    <property type="entry name" value="Glycos_transf_1"/>
    <property type="match status" value="1"/>
</dbReference>
<dbReference type="SUPFAM" id="SSF53756">
    <property type="entry name" value="UDP-Glycosyltransferase/glycogen phosphorylase"/>
    <property type="match status" value="1"/>
</dbReference>
<dbReference type="OrthoDB" id="9816564at2"/>
<feature type="domain" description="Glycosyl transferase family 1" evidence="1">
    <location>
        <begin position="210"/>
        <end position="380"/>
    </location>
</feature>
<dbReference type="AlphaFoldDB" id="A0A5S5APF5"/>
<organism evidence="2 3">
    <name type="scientific">Thermosediminibacter litoriperuensis</name>
    <dbReference type="NCBI Taxonomy" id="291989"/>
    <lineage>
        <taxon>Bacteria</taxon>
        <taxon>Bacillati</taxon>
        <taxon>Bacillota</taxon>
        <taxon>Clostridia</taxon>
        <taxon>Thermosediminibacterales</taxon>
        <taxon>Thermosediminibacteraceae</taxon>
        <taxon>Thermosediminibacter</taxon>
    </lineage>
</organism>
<dbReference type="InterPro" id="IPR001296">
    <property type="entry name" value="Glyco_trans_1"/>
</dbReference>
<keyword evidence="3" id="KW-1185">Reference proteome</keyword>
<dbReference type="GO" id="GO:0016757">
    <property type="term" value="F:glycosyltransferase activity"/>
    <property type="evidence" value="ECO:0007669"/>
    <property type="project" value="InterPro"/>
</dbReference>
<protein>
    <submittedName>
        <fullName evidence="2">Glycosyltransferase involved in cell wall biosynthesis</fullName>
    </submittedName>
</protein>
<sequence length="401" mass="46391">MNILFITVVDIESVTQRGIYTDLMREFRDRGQNVYIICPRERRYGKPTEYIEDHGIHVLKVRTGNIKQTNPIEKGISTILIESQFKNAIKKYFKDIRFDLVLYSTPPITFEKVVRFVKARDKCHTYLLLKDIFPQNAVDLGMIRKGSLLWRYFRNKEKRLYDISDFIGCMSSANVEYLLKHNPEINPQKVEVSPNCIKPRPLLHINKSNKEFRDKYGIPNDAVVFIYGGNLGKPQGIDFLLEVLDYIKNKENFFFLIVGSGTEYGRIETHLKQNKHKNVKLLSFLPKDSYDKILESCDVGLIFLDQRFTIPNIPSRLTSYMEAALPIAAATDVNTDLKDILIESGCGLWAKSGDIKGFINIIERLASDKSLRIQMGLNGRAYLEKYYTVSKQYDIIMSHFK</sequence>
<reference evidence="2 3" key="1">
    <citation type="submission" date="2019-07" db="EMBL/GenBank/DDBJ databases">
        <title>Genomic Encyclopedia of Type Strains, Phase I: the one thousand microbial genomes (KMG-I) project.</title>
        <authorList>
            <person name="Kyrpides N."/>
        </authorList>
    </citation>
    <scope>NUCLEOTIDE SEQUENCE [LARGE SCALE GENOMIC DNA]</scope>
    <source>
        <strain evidence="2 3">DSM 16647</strain>
    </source>
</reference>
<evidence type="ECO:0000313" key="3">
    <source>
        <dbReference type="Proteomes" id="UP000322294"/>
    </source>
</evidence>
<proteinExistence type="predicted"/>
<dbReference type="Proteomes" id="UP000322294">
    <property type="component" value="Unassembled WGS sequence"/>
</dbReference>
<name>A0A5S5APF5_9FIRM</name>
<dbReference type="Gene3D" id="3.40.50.2000">
    <property type="entry name" value="Glycogen Phosphorylase B"/>
    <property type="match status" value="2"/>
</dbReference>
<dbReference type="PANTHER" id="PTHR45947:SF3">
    <property type="entry name" value="SULFOQUINOVOSYL TRANSFERASE SQD2"/>
    <property type="match status" value="1"/>
</dbReference>
<keyword evidence="2" id="KW-0808">Transferase</keyword>
<dbReference type="PANTHER" id="PTHR45947">
    <property type="entry name" value="SULFOQUINOVOSYL TRANSFERASE SQD2"/>
    <property type="match status" value="1"/>
</dbReference>